<comment type="catalytic activity">
    <reaction evidence="6">
        <text>2 D-glyceraldehyde 3-phosphate = 4-(hydroxymethyl)-2-furancarboxaldehyde phosphate + phosphate + 2 H2O</text>
        <dbReference type="Rhea" id="RHEA:43536"/>
        <dbReference type="ChEBI" id="CHEBI:15377"/>
        <dbReference type="ChEBI" id="CHEBI:43474"/>
        <dbReference type="ChEBI" id="CHEBI:59776"/>
        <dbReference type="ChEBI" id="CHEBI:83407"/>
        <dbReference type="EC" id="4.2.3.153"/>
    </reaction>
</comment>
<dbReference type="InterPro" id="IPR007565">
    <property type="entry name" value="4HFCP_synth"/>
</dbReference>
<proteinExistence type="predicted"/>
<dbReference type="Pfam" id="PF04476">
    <property type="entry name" value="4HFCP_synth"/>
    <property type="match status" value="1"/>
</dbReference>
<sequence length="275" mass="30428">MQSQNPSPSLLKSSLKQSDHPQLLVSVRNLAEAKIAVTAGCDLLDIKEPQNGPLGMQRINVINKITEFAKQEEEIASLSKTFPLISAALGEVIEWEFKIGSVAVPSELSFLKLGLCCLGKKNRMYKEWVSRWMTVRHRIEKGFSKSSPPPQWIAVAYADVEEANSPTLQEILEAAIATNCAGFLIDTFAKDGSTLFDSISEKELTELSLRAKEHHLMFAVAGSLREETLPLLVPVNPDIIGIRSAACCNQSRTEEISQQAIQNFQTTLLKTFQKN</sequence>
<dbReference type="GO" id="GO:0016829">
    <property type="term" value="F:lyase activity"/>
    <property type="evidence" value="ECO:0007669"/>
    <property type="project" value="UniProtKB-KW"/>
</dbReference>
<evidence type="ECO:0000256" key="3">
    <source>
        <dbReference type="ARBA" id="ARBA00023239"/>
    </source>
</evidence>
<dbReference type="EC" id="4.2.3.153" evidence="2"/>
<dbReference type="PIRSF" id="PIRSF015957">
    <property type="entry name" value="UCP015957"/>
    <property type="match status" value="1"/>
</dbReference>
<name>A0A3B1E0C4_9ZZZZ</name>
<protein>
    <recommendedName>
        <fullName evidence="2">(5-formylfuran-3-yl)methyl phosphate synthase</fullName>
        <ecNumber evidence="2">4.2.3.153</ecNumber>
    </recommendedName>
    <alternativeName>
        <fullName evidence="5">4-(hydroxymethyl)-2-furancarboxaldehyde-phosphate synthase</fullName>
    </alternativeName>
</protein>
<gene>
    <name evidence="7" type="ORF">MNBD_PLANCTO02-179</name>
</gene>
<reference evidence="7" key="1">
    <citation type="submission" date="2018-06" db="EMBL/GenBank/DDBJ databases">
        <authorList>
            <person name="Zhirakovskaya E."/>
        </authorList>
    </citation>
    <scope>NUCLEOTIDE SEQUENCE</scope>
</reference>
<accession>A0A3B1E0C4</accession>
<evidence type="ECO:0000256" key="6">
    <source>
        <dbReference type="ARBA" id="ARBA00047628"/>
    </source>
</evidence>
<organism evidence="7">
    <name type="scientific">hydrothermal vent metagenome</name>
    <dbReference type="NCBI Taxonomy" id="652676"/>
    <lineage>
        <taxon>unclassified sequences</taxon>
        <taxon>metagenomes</taxon>
        <taxon>ecological metagenomes</taxon>
    </lineage>
</organism>
<comment type="function">
    <text evidence="1">Catalyzes the formation of 4-(hydroxymethyl)-2-furancarboxaldehyde phosphate (4-HFC-P) from two molecules of glyceraldehyde-3-P (GA-3-P).</text>
</comment>
<dbReference type="AlphaFoldDB" id="A0A3B1E0C4"/>
<evidence type="ECO:0000256" key="4">
    <source>
        <dbReference type="ARBA" id="ARBA00023270"/>
    </source>
</evidence>
<dbReference type="EMBL" id="UOGL01000638">
    <property type="protein sequence ID" value="VAX42258.1"/>
    <property type="molecule type" value="Genomic_DNA"/>
</dbReference>
<keyword evidence="4" id="KW-0704">Schiff base</keyword>
<evidence type="ECO:0000313" key="7">
    <source>
        <dbReference type="EMBL" id="VAX42258.1"/>
    </source>
</evidence>
<evidence type="ECO:0000256" key="2">
    <source>
        <dbReference type="ARBA" id="ARBA00012553"/>
    </source>
</evidence>
<keyword evidence="3" id="KW-0456">Lyase</keyword>
<evidence type="ECO:0000256" key="1">
    <source>
        <dbReference type="ARBA" id="ARBA00003810"/>
    </source>
</evidence>
<evidence type="ECO:0000256" key="5">
    <source>
        <dbReference type="ARBA" id="ARBA00032523"/>
    </source>
</evidence>